<dbReference type="AlphaFoldDB" id="A0A835N7G6"/>
<keyword evidence="3" id="KW-1185">Reference proteome</keyword>
<dbReference type="Pfam" id="PF14244">
    <property type="entry name" value="Retrotran_gag_3"/>
    <property type="match status" value="1"/>
</dbReference>
<feature type="domain" description="Retrotransposon Copia-like N-terminal" evidence="1">
    <location>
        <begin position="196"/>
        <end position="241"/>
    </location>
</feature>
<sequence>MGVNDNSSLERWGPVFIGLVERAVFRGDGFDSANDKTFVSVLNNLFEVTLKRLPYNLPYVFAPFNGNMMTWWSNARVFVVLTTQVNSCKQGLDAAVGDFSIQQKFSRPCIGSRLVMIVTGKSASLRYHDSKNFLEKVMATRLYIKGGIDIAWDKLSSRSMANAPKETDSQVFNDTNPTNKYLNFSDPFNPFRIENGDNPAAALVPELLTADNYVSWSRAISRALRAKNKLAFVNGTLPKPTDISDPFFEAWERCNDLVDSRVLWLELRDRFTHQNSPRIFQLKRDLANLSQNQDNISTYFGHLKTLWDELAIYDPLPDCLCGKLKILHDRYDRDCVIQFLMGLSDAYSNSRDQIMLLDPLPSLNRVFSMIQQQERQHLMIPSIKTPDLMAMMAKPNFTFSKNFSRTTSQKTNRPYCSYCKLPGIAANVTQFRATSDDDLEEDSIESMMLTRSQYQRLVQPWLHYLLHNHPLPLPILMSATLVFLDLTSWTTIGMGEVRTGLYHLLRSRIKDPGPLRYFLDIEVARSSKGIYICQRKYTLDILVDSGTLGSTPAKWWIIERGNNTEFEGIAAMVFLLRLTSPEGLKGRSISFEHGNTYGEQTHLLVATGTPFDYLEAFETGYIKALSSILCRATCKSLAGTYLSVKRFVFQQGSVLLWFLTCRRQSLKSQSGEMKIMTYIM</sequence>
<dbReference type="Proteomes" id="UP000657918">
    <property type="component" value="Unassembled WGS sequence"/>
</dbReference>
<organism evidence="2 3">
    <name type="scientific">Salix dunnii</name>
    <dbReference type="NCBI Taxonomy" id="1413687"/>
    <lineage>
        <taxon>Eukaryota</taxon>
        <taxon>Viridiplantae</taxon>
        <taxon>Streptophyta</taxon>
        <taxon>Embryophyta</taxon>
        <taxon>Tracheophyta</taxon>
        <taxon>Spermatophyta</taxon>
        <taxon>Magnoliopsida</taxon>
        <taxon>eudicotyledons</taxon>
        <taxon>Gunneridae</taxon>
        <taxon>Pentapetalae</taxon>
        <taxon>rosids</taxon>
        <taxon>fabids</taxon>
        <taxon>Malpighiales</taxon>
        <taxon>Salicaceae</taxon>
        <taxon>Saliceae</taxon>
        <taxon>Salix</taxon>
    </lineage>
</organism>
<dbReference type="EMBL" id="JADGMS010000002">
    <property type="protein sequence ID" value="KAF9687565.1"/>
    <property type="molecule type" value="Genomic_DNA"/>
</dbReference>
<protein>
    <recommendedName>
        <fullName evidence="1">Retrotransposon Copia-like N-terminal domain-containing protein</fullName>
    </recommendedName>
</protein>
<comment type="caution">
    <text evidence="2">The sequence shown here is derived from an EMBL/GenBank/DDBJ whole genome shotgun (WGS) entry which is preliminary data.</text>
</comment>
<evidence type="ECO:0000313" key="3">
    <source>
        <dbReference type="Proteomes" id="UP000657918"/>
    </source>
</evidence>
<accession>A0A835N7G6</accession>
<dbReference type="PANTHER" id="PTHR37610">
    <property type="entry name" value="CCHC-TYPE DOMAIN-CONTAINING PROTEIN"/>
    <property type="match status" value="1"/>
</dbReference>
<evidence type="ECO:0000259" key="1">
    <source>
        <dbReference type="Pfam" id="PF14244"/>
    </source>
</evidence>
<gene>
    <name evidence="2" type="ORF">SADUNF_Sadunf02G0106600</name>
</gene>
<dbReference type="InterPro" id="IPR029472">
    <property type="entry name" value="Copia-like_N"/>
</dbReference>
<dbReference type="PANTHER" id="PTHR37610:SF100">
    <property type="entry name" value="COPIA-LIKE POLYPROTEIN_RETROTRANSPOSON"/>
    <property type="match status" value="1"/>
</dbReference>
<reference evidence="2 3" key="1">
    <citation type="submission" date="2020-10" db="EMBL/GenBank/DDBJ databases">
        <title>Plant Genome Project.</title>
        <authorList>
            <person name="Zhang R.-G."/>
        </authorList>
    </citation>
    <scope>NUCLEOTIDE SEQUENCE [LARGE SCALE GENOMIC DNA]</scope>
    <source>
        <strain evidence="2">FAFU-HL-1</strain>
        <tissue evidence="2">Leaf</tissue>
    </source>
</reference>
<name>A0A835N7G6_9ROSI</name>
<dbReference type="OrthoDB" id="5544992at2759"/>
<proteinExistence type="predicted"/>
<evidence type="ECO:0000313" key="2">
    <source>
        <dbReference type="EMBL" id="KAF9687565.1"/>
    </source>
</evidence>